<dbReference type="EMBL" id="BMDD01000001">
    <property type="protein sequence ID" value="GGH69832.1"/>
    <property type="molecule type" value="Genomic_DNA"/>
</dbReference>
<comment type="caution">
    <text evidence="2">The sequence shown here is derived from an EMBL/GenBank/DDBJ whole genome shotgun (WGS) entry which is preliminary data.</text>
</comment>
<keyword evidence="3" id="KW-1185">Reference proteome</keyword>
<gene>
    <name evidence="2" type="ORF">GCM10007362_05310</name>
</gene>
<accession>A0ABQ1ZLR9</accession>
<reference evidence="3" key="1">
    <citation type="journal article" date="2019" name="Int. J. Syst. Evol. Microbiol.">
        <title>The Global Catalogue of Microorganisms (GCM) 10K type strain sequencing project: providing services to taxonomists for standard genome sequencing and annotation.</title>
        <authorList>
            <consortium name="The Broad Institute Genomics Platform"/>
            <consortium name="The Broad Institute Genome Sequencing Center for Infectious Disease"/>
            <person name="Wu L."/>
            <person name="Ma J."/>
        </authorList>
    </citation>
    <scope>NUCLEOTIDE SEQUENCE [LARGE SCALE GENOMIC DNA]</scope>
    <source>
        <strain evidence="3">CCM 8702</strain>
    </source>
</reference>
<feature type="compositionally biased region" description="Basic residues" evidence="1">
    <location>
        <begin position="21"/>
        <end position="31"/>
    </location>
</feature>
<evidence type="ECO:0000256" key="1">
    <source>
        <dbReference type="SAM" id="MobiDB-lite"/>
    </source>
</evidence>
<proteinExistence type="predicted"/>
<sequence length="89" mass="10240">MQSKTVLPMRMHSKSRDLRRSRLFGKKRSKNKPPLQQRGKRRRLFVFEPFFDRDAQGGHMQRDEKAKLAGLGGSAGQVLNQVSSPERFG</sequence>
<protein>
    <submittedName>
        <fullName evidence="2">Uncharacterized protein</fullName>
    </submittedName>
</protein>
<organism evidence="2 3">
    <name type="scientific">Saccharibacillus endophyticus</name>
    <dbReference type="NCBI Taxonomy" id="2060666"/>
    <lineage>
        <taxon>Bacteria</taxon>
        <taxon>Bacillati</taxon>
        <taxon>Bacillota</taxon>
        <taxon>Bacilli</taxon>
        <taxon>Bacillales</taxon>
        <taxon>Paenibacillaceae</taxon>
        <taxon>Saccharibacillus</taxon>
    </lineage>
</organism>
<evidence type="ECO:0000313" key="2">
    <source>
        <dbReference type="EMBL" id="GGH69832.1"/>
    </source>
</evidence>
<feature type="region of interest" description="Disordered" evidence="1">
    <location>
        <begin position="1"/>
        <end position="41"/>
    </location>
</feature>
<evidence type="ECO:0000313" key="3">
    <source>
        <dbReference type="Proteomes" id="UP000605427"/>
    </source>
</evidence>
<dbReference type="Proteomes" id="UP000605427">
    <property type="component" value="Unassembled WGS sequence"/>
</dbReference>
<name>A0ABQ1ZLR9_9BACL</name>